<evidence type="ECO:0000313" key="2">
    <source>
        <dbReference type="EMBL" id="KYO33416.1"/>
    </source>
</evidence>
<name>A0A151N9F6_ALLMI</name>
<dbReference type="GO" id="GO:0005938">
    <property type="term" value="C:cell cortex"/>
    <property type="evidence" value="ECO:0007669"/>
    <property type="project" value="TreeGrafter"/>
</dbReference>
<evidence type="ECO:0000313" key="3">
    <source>
        <dbReference type="Proteomes" id="UP000050525"/>
    </source>
</evidence>
<sequence>MAIAILKLATPSSLHYIASLFSVAKSMARKAVRGVFLVIQNVLANHFIHLINTQEVVTSFHHLGFPNCVGAMDDTSVPILCLPQGTWAFFSVILQGIANHGGHFTDIFAGWVGSAHDAGIFCDSPIPQLLEIRHYTSEAPSFIIGTILIPLLIIGDPAYPLLPSLMKPYGGSWTTERSTSGTLQQILLCSFSSRFGKKKEDKGGKTDQKGNPKHNILREEELEKMKEECERIGAKHQELQQKQARGLADYSTSPGGPDIDDDEMDPNYARVNHFREVYPVANVYRPSSPLATETFGYPCDGPQVPVEREYLEGLYAKINKHHHPQATGDSGCPVSGNADRIQKLRKEYHQARREGLPFYEDDDGRTRSSDYDQHWVSGKGPDGSSHNPHFEGMERQYASLPRSGPAESMEYLTGPRVIYKERDLPYYQGGQPTVLLSKGNYSRAQDMRVAELRYPQYYQPQPLTTQHKGPLRQDVPPSPPQSHRAPAYNEMGRARHRGTSPDQYQYRPQDPRQKNPMTAAV</sequence>
<dbReference type="GO" id="GO:0045197">
    <property type="term" value="P:establishment or maintenance of epithelial cell apical/basal polarity"/>
    <property type="evidence" value="ECO:0007669"/>
    <property type="project" value="TreeGrafter"/>
</dbReference>
<dbReference type="GO" id="GO:0000226">
    <property type="term" value="P:microtubule cytoskeleton organization"/>
    <property type="evidence" value="ECO:0007669"/>
    <property type="project" value="TreeGrafter"/>
</dbReference>
<feature type="region of interest" description="Disordered" evidence="1">
    <location>
        <begin position="461"/>
        <end position="521"/>
    </location>
</feature>
<organism evidence="2 3">
    <name type="scientific">Alligator mississippiensis</name>
    <name type="common">American alligator</name>
    <dbReference type="NCBI Taxonomy" id="8496"/>
    <lineage>
        <taxon>Eukaryota</taxon>
        <taxon>Metazoa</taxon>
        <taxon>Chordata</taxon>
        <taxon>Craniata</taxon>
        <taxon>Vertebrata</taxon>
        <taxon>Euteleostomi</taxon>
        <taxon>Archelosauria</taxon>
        <taxon>Archosauria</taxon>
        <taxon>Crocodylia</taxon>
        <taxon>Alligatoridae</taxon>
        <taxon>Alligatorinae</taxon>
        <taxon>Alligator</taxon>
    </lineage>
</organism>
<dbReference type="GO" id="GO:0051660">
    <property type="term" value="P:establishment of centrosome localization"/>
    <property type="evidence" value="ECO:0007669"/>
    <property type="project" value="TreeGrafter"/>
</dbReference>
<feature type="region of interest" description="Disordered" evidence="1">
    <location>
        <begin position="352"/>
        <end position="391"/>
    </location>
</feature>
<dbReference type="GO" id="GO:0030010">
    <property type="term" value="P:establishment of cell polarity"/>
    <property type="evidence" value="ECO:0007669"/>
    <property type="project" value="TreeGrafter"/>
</dbReference>
<dbReference type="GO" id="GO:0007155">
    <property type="term" value="P:cell adhesion"/>
    <property type="evidence" value="ECO:0007669"/>
    <property type="project" value="TreeGrafter"/>
</dbReference>
<keyword evidence="3" id="KW-1185">Reference proteome</keyword>
<dbReference type="GO" id="GO:0016324">
    <property type="term" value="C:apical plasma membrane"/>
    <property type="evidence" value="ECO:0007669"/>
    <property type="project" value="TreeGrafter"/>
</dbReference>
<dbReference type="EMBL" id="AKHW03003682">
    <property type="protein sequence ID" value="KYO33416.1"/>
    <property type="molecule type" value="Genomic_DNA"/>
</dbReference>
<dbReference type="STRING" id="8496.A0A151N9F6"/>
<dbReference type="PANTHER" id="PTHR16484">
    <property type="entry name" value="PARTITIONING DEFECTIVE 3 RELATED"/>
    <property type="match status" value="1"/>
</dbReference>
<dbReference type="Proteomes" id="UP000050525">
    <property type="component" value="Unassembled WGS sequence"/>
</dbReference>
<proteinExistence type="predicted"/>
<dbReference type="GO" id="GO:0008104">
    <property type="term" value="P:intracellular protein localization"/>
    <property type="evidence" value="ECO:0007669"/>
    <property type="project" value="TreeGrafter"/>
</dbReference>
<dbReference type="GO" id="GO:0035091">
    <property type="term" value="F:phosphatidylinositol binding"/>
    <property type="evidence" value="ECO:0007669"/>
    <property type="project" value="TreeGrafter"/>
</dbReference>
<reference evidence="2 3" key="1">
    <citation type="journal article" date="2012" name="Genome Biol.">
        <title>Sequencing three crocodilian genomes to illuminate the evolution of archosaurs and amniotes.</title>
        <authorList>
            <person name="St John J.A."/>
            <person name="Braun E.L."/>
            <person name="Isberg S.R."/>
            <person name="Miles L.G."/>
            <person name="Chong A.Y."/>
            <person name="Gongora J."/>
            <person name="Dalzell P."/>
            <person name="Moran C."/>
            <person name="Bed'hom B."/>
            <person name="Abzhanov A."/>
            <person name="Burgess S.C."/>
            <person name="Cooksey A.M."/>
            <person name="Castoe T.A."/>
            <person name="Crawford N.G."/>
            <person name="Densmore L.D."/>
            <person name="Drew J.C."/>
            <person name="Edwards S.V."/>
            <person name="Faircloth B.C."/>
            <person name="Fujita M.K."/>
            <person name="Greenwold M.J."/>
            <person name="Hoffmann F.G."/>
            <person name="Howard J.M."/>
            <person name="Iguchi T."/>
            <person name="Janes D.E."/>
            <person name="Khan S.Y."/>
            <person name="Kohno S."/>
            <person name="de Koning A.J."/>
            <person name="Lance S.L."/>
            <person name="McCarthy F.M."/>
            <person name="McCormack J.E."/>
            <person name="Merchant M.E."/>
            <person name="Peterson D.G."/>
            <person name="Pollock D.D."/>
            <person name="Pourmand N."/>
            <person name="Raney B.J."/>
            <person name="Roessler K.A."/>
            <person name="Sanford J.R."/>
            <person name="Sawyer R.H."/>
            <person name="Schmidt C.J."/>
            <person name="Triplett E.W."/>
            <person name="Tuberville T.D."/>
            <person name="Venegas-Anaya M."/>
            <person name="Howard J.T."/>
            <person name="Jarvis E.D."/>
            <person name="Guillette L.J.Jr."/>
            <person name="Glenn T.C."/>
            <person name="Green R.E."/>
            <person name="Ray D.A."/>
        </authorList>
    </citation>
    <scope>NUCLEOTIDE SEQUENCE [LARGE SCALE GENOMIC DNA]</scope>
    <source>
        <strain evidence="2">KSC_2009_1</strain>
    </source>
</reference>
<dbReference type="InterPro" id="IPR052213">
    <property type="entry name" value="PAR3"/>
</dbReference>
<feature type="compositionally biased region" description="Basic and acidic residues" evidence="1">
    <location>
        <begin position="364"/>
        <end position="373"/>
    </location>
</feature>
<accession>A0A151N9F6</accession>
<comment type="caution">
    <text evidence="2">The sequence shown here is derived from an EMBL/GenBank/DDBJ whole genome shotgun (WGS) entry which is preliminary data.</text>
</comment>
<dbReference type="AlphaFoldDB" id="A0A151N9F6"/>
<dbReference type="GO" id="GO:0043296">
    <property type="term" value="C:apical junction complex"/>
    <property type="evidence" value="ECO:0007669"/>
    <property type="project" value="TreeGrafter"/>
</dbReference>
<evidence type="ECO:0000256" key="1">
    <source>
        <dbReference type="SAM" id="MobiDB-lite"/>
    </source>
</evidence>
<gene>
    <name evidence="2" type="ORF">Y1Q_0008637</name>
</gene>
<dbReference type="GO" id="GO:0005912">
    <property type="term" value="C:adherens junction"/>
    <property type="evidence" value="ECO:0007669"/>
    <property type="project" value="TreeGrafter"/>
</dbReference>
<protein>
    <submittedName>
        <fullName evidence="2">Uncharacterized protein</fullName>
    </submittedName>
</protein>
<dbReference type="PANTHER" id="PTHR16484:SF4">
    <property type="entry name" value="PARTITIONING DEFECTIVE 3 HOMOLOG B"/>
    <property type="match status" value="1"/>
</dbReference>